<keyword evidence="2" id="KW-1185">Reference proteome</keyword>
<evidence type="ECO:0000313" key="2">
    <source>
        <dbReference type="Proteomes" id="UP001500752"/>
    </source>
</evidence>
<sequence>MRTRRGRDLPERYGNRNRWDFDGKGSTVAAGNYGAVALLTATANGLPASGGGAP</sequence>
<proteinExistence type="predicted"/>
<dbReference type="RefSeq" id="WP_345153971.1">
    <property type="nucleotide sequence ID" value="NZ_BAABEO010000034.1"/>
</dbReference>
<dbReference type="Proteomes" id="UP001500752">
    <property type="component" value="Unassembled WGS sequence"/>
</dbReference>
<dbReference type="EMBL" id="BAABEO010000034">
    <property type="protein sequence ID" value="GAA3701098.1"/>
    <property type="molecule type" value="Genomic_DNA"/>
</dbReference>
<gene>
    <name evidence="1" type="ORF">GCM10023081_41940</name>
</gene>
<comment type="caution">
    <text evidence="1">The sequence shown here is derived from an EMBL/GenBank/DDBJ whole genome shotgun (WGS) entry which is preliminary data.</text>
</comment>
<organism evidence="1 2">
    <name type="scientific">Arthrobacter ginkgonis</name>
    <dbReference type="NCBI Taxonomy" id="1630594"/>
    <lineage>
        <taxon>Bacteria</taxon>
        <taxon>Bacillati</taxon>
        <taxon>Actinomycetota</taxon>
        <taxon>Actinomycetes</taxon>
        <taxon>Micrococcales</taxon>
        <taxon>Micrococcaceae</taxon>
        <taxon>Arthrobacter</taxon>
    </lineage>
</organism>
<reference evidence="2" key="1">
    <citation type="journal article" date="2019" name="Int. J. Syst. Evol. Microbiol.">
        <title>The Global Catalogue of Microorganisms (GCM) 10K type strain sequencing project: providing services to taxonomists for standard genome sequencing and annotation.</title>
        <authorList>
            <consortium name="The Broad Institute Genomics Platform"/>
            <consortium name="The Broad Institute Genome Sequencing Center for Infectious Disease"/>
            <person name="Wu L."/>
            <person name="Ma J."/>
        </authorList>
    </citation>
    <scope>NUCLEOTIDE SEQUENCE [LARGE SCALE GENOMIC DNA]</scope>
    <source>
        <strain evidence="2">JCM 30742</strain>
    </source>
</reference>
<name>A0ABP7D5C6_9MICC</name>
<accession>A0ABP7D5C6</accession>
<protein>
    <submittedName>
        <fullName evidence="1">Uncharacterized protein</fullName>
    </submittedName>
</protein>
<evidence type="ECO:0000313" key="1">
    <source>
        <dbReference type="EMBL" id="GAA3701098.1"/>
    </source>
</evidence>